<feature type="transmembrane region" description="Helical" evidence="1">
    <location>
        <begin position="20"/>
        <end position="40"/>
    </location>
</feature>
<accession>A0A552WUA3</accession>
<comment type="caution">
    <text evidence="2">The sequence shown here is derived from an EMBL/GenBank/DDBJ whole genome shotgun (WGS) entry which is preliminary data.</text>
</comment>
<dbReference type="EMBL" id="VJXR01000010">
    <property type="protein sequence ID" value="TRW46420.1"/>
    <property type="molecule type" value="Genomic_DNA"/>
</dbReference>
<name>A0A552WUA3_9MICO</name>
<dbReference type="Proteomes" id="UP000318693">
    <property type="component" value="Unassembled WGS sequence"/>
</dbReference>
<protein>
    <submittedName>
        <fullName evidence="2">Alternate-type signal peptide domain-containing protein</fullName>
    </submittedName>
</protein>
<keyword evidence="3" id="KW-1185">Reference proteome</keyword>
<keyword evidence="1" id="KW-0812">Transmembrane</keyword>
<dbReference type="RefSeq" id="WP_143417564.1">
    <property type="nucleotide sequence ID" value="NZ_VJXR01000010.1"/>
</dbReference>
<evidence type="ECO:0000313" key="3">
    <source>
        <dbReference type="Proteomes" id="UP000318693"/>
    </source>
</evidence>
<keyword evidence="1" id="KW-0472">Membrane</keyword>
<dbReference type="NCBIfam" id="TIGR04089">
    <property type="entry name" value="exp_by_SipW_III"/>
    <property type="match status" value="1"/>
</dbReference>
<dbReference type="AlphaFoldDB" id="A0A552WUA3"/>
<sequence>MTTLHTTPTAKRPRRRGKILFSAGAAVAIFLGGAGTFATWQDNEEIDPGTINVGTLALEQGANAGEWTEVTTGNPVDLASYSAAPGTHLLYEETVLVEAKGTGILGTLSTNIEDVTVAPVETRHVFTVDGKEITAKGLIIDETYDGKEVLVQVYAELPDTVTGTTGQGMSIPLQKINVVLTQGLTPEAQTFMTYETERSKLYTLRNDIIQLGPLAMDSGLPITAALQDHLDNASALYTYIVEPYDLDLEGSLEDAQADLDSRLAAQETVVEAAQNAVYALPGNVKFSDEYVLSTATATFPAGYTTTIDPIAQSVRSGHDTGQWYTSAFPGPFRANLTGTVTTVPGFIDNGDGTFKMDGSTPGSYEMTWVIEEVNPAGDVIDSTEVTYTQVFK</sequence>
<gene>
    <name evidence="2" type="ORF">FJ693_05695</name>
</gene>
<dbReference type="InterPro" id="IPR024006">
    <property type="entry name" value="Alt_signal_exp_actinobact"/>
</dbReference>
<organism evidence="2 3">
    <name type="scientific">Georgenia yuyongxinii</name>
    <dbReference type="NCBI Taxonomy" id="2589797"/>
    <lineage>
        <taxon>Bacteria</taxon>
        <taxon>Bacillati</taxon>
        <taxon>Actinomycetota</taxon>
        <taxon>Actinomycetes</taxon>
        <taxon>Micrococcales</taxon>
        <taxon>Bogoriellaceae</taxon>
        <taxon>Georgenia</taxon>
    </lineage>
</organism>
<evidence type="ECO:0000256" key="1">
    <source>
        <dbReference type="SAM" id="Phobius"/>
    </source>
</evidence>
<dbReference type="NCBIfam" id="TIGR04088">
    <property type="entry name" value="cognate_SipW"/>
    <property type="match status" value="1"/>
</dbReference>
<proteinExistence type="predicted"/>
<evidence type="ECO:0000313" key="2">
    <source>
        <dbReference type="EMBL" id="TRW46420.1"/>
    </source>
</evidence>
<reference evidence="2 3" key="1">
    <citation type="submission" date="2019-07" db="EMBL/GenBank/DDBJ databases">
        <title>Georgenia wutianyii sp. nov. and Georgenia *** sp. nov. isolated from plateau pika (Ochotona curzoniae) in the Qinghai-Tibet plateau of China.</title>
        <authorList>
            <person name="Tian Z."/>
        </authorList>
    </citation>
    <scope>NUCLEOTIDE SEQUENCE [LARGE SCALE GENOMIC DNA]</scope>
    <source>
        <strain evidence="2 3">Z446</strain>
    </source>
</reference>
<dbReference type="InterPro" id="IPR023833">
    <property type="entry name" value="Signal_pept_SipW-depend-type"/>
</dbReference>
<keyword evidence="1" id="KW-1133">Transmembrane helix</keyword>